<dbReference type="Pfam" id="PF03389">
    <property type="entry name" value="MobA_MobL"/>
    <property type="match status" value="1"/>
</dbReference>
<dbReference type="EMBL" id="APPN01000034">
    <property type="protein sequence ID" value="ENV35445.1"/>
    <property type="molecule type" value="Genomic_DNA"/>
</dbReference>
<feature type="domain" description="MobA/MobL protein" evidence="5">
    <location>
        <begin position="19"/>
        <end position="221"/>
    </location>
</feature>
<dbReference type="PATRIC" id="fig|1120926.3.peg.294"/>
<feature type="compositionally biased region" description="Basic and acidic residues" evidence="4">
    <location>
        <begin position="412"/>
        <end position="431"/>
    </location>
</feature>
<dbReference type="OrthoDB" id="1634048at2"/>
<evidence type="ECO:0000259" key="5">
    <source>
        <dbReference type="Pfam" id="PF03389"/>
    </source>
</evidence>
<feature type="region of interest" description="Disordered" evidence="4">
    <location>
        <begin position="404"/>
        <end position="431"/>
    </location>
</feature>
<evidence type="ECO:0000256" key="4">
    <source>
        <dbReference type="SAM" id="MobiDB-lite"/>
    </source>
</evidence>
<evidence type="ECO:0000256" key="1">
    <source>
        <dbReference type="ARBA" id="ARBA00010873"/>
    </source>
</evidence>
<evidence type="ECO:0000313" key="6">
    <source>
        <dbReference type="EMBL" id="ENV35445.1"/>
    </source>
</evidence>
<gene>
    <name evidence="6" type="ORF">F960_00324</name>
</gene>
<comment type="similarity">
    <text evidence="1">Belongs to the MobA/MobL family.</text>
</comment>
<dbReference type="Proteomes" id="UP000013117">
    <property type="component" value="Unassembled WGS sequence"/>
</dbReference>
<dbReference type="STRING" id="202952.GCA_000747725_00096"/>
<dbReference type="HOGENOM" id="CLU_040291_2_0_6"/>
<evidence type="ECO:0000256" key="3">
    <source>
        <dbReference type="SAM" id="Coils"/>
    </source>
</evidence>
<name>N8ZVC9_9GAMM</name>
<dbReference type="InterPro" id="IPR005053">
    <property type="entry name" value="MobA_MobL"/>
</dbReference>
<keyword evidence="3" id="KW-0175">Coiled coil</keyword>
<feature type="region of interest" description="Disordered" evidence="4">
    <location>
        <begin position="147"/>
        <end position="169"/>
    </location>
</feature>
<dbReference type="AlphaFoldDB" id="N8ZVC9"/>
<keyword evidence="7" id="KW-1185">Reference proteome</keyword>
<dbReference type="GeneID" id="84207757"/>
<organism evidence="6 7">
    <name type="scientific">Acinetobacter gerneri DSM 14967 = CIP 107464 = MTCC 9824</name>
    <dbReference type="NCBI Taxonomy" id="1120926"/>
    <lineage>
        <taxon>Bacteria</taxon>
        <taxon>Pseudomonadati</taxon>
        <taxon>Pseudomonadota</taxon>
        <taxon>Gammaproteobacteria</taxon>
        <taxon>Moraxellales</taxon>
        <taxon>Moraxellaceae</taxon>
        <taxon>Acinetobacter</taxon>
    </lineage>
</organism>
<keyword evidence="2" id="KW-0184">Conjugation</keyword>
<reference evidence="6 7" key="1">
    <citation type="submission" date="2013-02" db="EMBL/GenBank/DDBJ databases">
        <title>The Genome Sequence of Acinetobacter gerneri CIP 107464.</title>
        <authorList>
            <consortium name="The Broad Institute Genome Sequencing Platform"/>
            <consortium name="The Broad Institute Genome Sequencing Center for Infectious Disease"/>
            <person name="Cerqueira G."/>
            <person name="Feldgarden M."/>
            <person name="Courvalin P."/>
            <person name="Perichon B."/>
            <person name="Grillot-Courvalin C."/>
            <person name="Clermont D."/>
            <person name="Rocha E."/>
            <person name="Yoon E.-J."/>
            <person name="Nemec A."/>
            <person name="Walker B."/>
            <person name="Young S.K."/>
            <person name="Zeng Q."/>
            <person name="Gargeya S."/>
            <person name="Fitzgerald M."/>
            <person name="Haas B."/>
            <person name="Abouelleil A."/>
            <person name="Alvarado L."/>
            <person name="Arachchi H.M."/>
            <person name="Berlin A.M."/>
            <person name="Chapman S.B."/>
            <person name="Dewar J."/>
            <person name="Goldberg J."/>
            <person name="Griggs A."/>
            <person name="Gujja S."/>
            <person name="Hansen M."/>
            <person name="Howarth C."/>
            <person name="Imamovic A."/>
            <person name="Larimer J."/>
            <person name="McCowan C."/>
            <person name="Murphy C."/>
            <person name="Neiman D."/>
            <person name="Pearson M."/>
            <person name="Priest M."/>
            <person name="Roberts A."/>
            <person name="Saif S."/>
            <person name="Shea T."/>
            <person name="Sisk P."/>
            <person name="Sykes S."/>
            <person name="Wortman J."/>
            <person name="Nusbaum C."/>
            <person name="Birren B."/>
        </authorList>
    </citation>
    <scope>NUCLEOTIDE SEQUENCE [LARGE SCALE GENOMIC DNA]</scope>
    <source>
        <strain evidence="6 7">CIP 107464</strain>
    </source>
</reference>
<comment type="caution">
    <text evidence="6">The sequence shown here is derived from an EMBL/GenBank/DDBJ whole genome shotgun (WGS) entry which is preliminary data.</text>
</comment>
<evidence type="ECO:0000313" key="7">
    <source>
        <dbReference type="Proteomes" id="UP000013117"/>
    </source>
</evidence>
<dbReference type="eggNOG" id="COG3843">
    <property type="taxonomic scope" value="Bacteria"/>
</dbReference>
<dbReference type="RefSeq" id="WP_004846561.1">
    <property type="nucleotide sequence ID" value="NZ_KB849527.1"/>
</dbReference>
<proteinExistence type="inferred from homology"/>
<sequence length="431" mass="51193">MASYHLSVKVGAKGKAAAHAEYIEREGEYKLKNKEKLEAVEHGNMPEWAQDNPNLFWQCADEFERKNGSTYREIEIALPRELTPQQRKELVQTFVEQELGEKHAYTWAIHTPKASIEGGEQPHAHIMYSERLQDGIERSPDQFFKRYNSKNPERGGCQKSNTAKTAEQRKTELVELRERFADLQNAYLEEYGHADRVDHRSLADQGIERIPEKHLGWKGSQNQEFKGLVLEYREATQTFQTHIDYLPKHLASLDQEQQREKPKPLTNEQKQEIVNQKIEEAKETTAEYKALFEKYRTQYIENTTKSELKEYQKQGADIRTKIEELDKNKPMFFGKKDWEEKRENLVREYREIHHLHDHTKTEKKTQRLYDQRFGREAVIKHIEKNHPELNQKYAKSQEFLKALEQLRQQQKQQERAQQKEKPKDKGFDMER</sequence>
<feature type="coiled-coil region" evidence="3">
    <location>
        <begin position="267"/>
        <end position="355"/>
    </location>
</feature>
<evidence type="ECO:0000256" key="2">
    <source>
        <dbReference type="ARBA" id="ARBA00022971"/>
    </source>
</evidence>
<dbReference type="Gene3D" id="3.30.930.30">
    <property type="match status" value="1"/>
</dbReference>
<protein>
    <recommendedName>
        <fullName evidence="5">MobA/MobL protein domain-containing protein</fullName>
    </recommendedName>
</protein>
<accession>N8ZVC9</accession>